<gene>
    <name evidence="2" type="ORF">EYC80_010274</name>
</gene>
<dbReference type="EMBL" id="VIGI01000019">
    <property type="protein sequence ID" value="KAB8289946.1"/>
    <property type="molecule type" value="Genomic_DNA"/>
</dbReference>
<keyword evidence="3" id="KW-1185">Reference proteome</keyword>
<proteinExistence type="predicted"/>
<dbReference type="Proteomes" id="UP000326757">
    <property type="component" value="Unassembled WGS sequence"/>
</dbReference>
<reference evidence="2 3" key="1">
    <citation type="submission" date="2019-06" db="EMBL/GenBank/DDBJ databases">
        <title>Genome Sequence of the Brown Rot Fungal Pathogen Monilinia laxa.</title>
        <authorList>
            <person name="De Miccolis Angelini R.M."/>
            <person name="Landi L."/>
            <person name="Abate D."/>
            <person name="Pollastro S."/>
            <person name="Romanazzi G."/>
            <person name="Faretra F."/>
        </authorList>
    </citation>
    <scope>NUCLEOTIDE SEQUENCE [LARGE SCALE GENOMIC DNA]</scope>
    <source>
        <strain evidence="2 3">Mlax316</strain>
    </source>
</reference>
<comment type="caution">
    <text evidence="2">The sequence shown here is derived from an EMBL/GenBank/DDBJ whole genome shotgun (WGS) entry which is preliminary data.</text>
</comment>
<feature type="transmembrane region" description="Helical" evidence="1">
    <location>
        <begin position="541"/>
        <end position="559"/>
    </location>
</feature>
<evidence type="ECO:0000313" key="2">
    <source>
        <dbReference type="EMBL" id="KAB8289946.1"/>
    </source>
</evidence>
<organism evidence="2 3">
    <name type="scientific">Monilinia laxa</name>
    <name type="common">Brown rot fungus</name>
    <name type="synonym">Sclerotinia laxa</name>
    <dbReference type="NCBI Taxonomy" id="61186"/>
    <lineage>
        <taxon>Eukaryota</taxon>
        <taxon>Fungi</taxon>
        <taxon>Dikarya</taxon>
        <taxon>Ascomycota</taxon>
        <taxon>Pezizomycotina</taxon>
        <taxon>Leotiomycetes</taxon>
        <taxon>Helotiales</taxon>
        <taxon>Sclerotiniaceae</taxon>
        <taxon>Monilinia</taxon>
    </lineage>
</organism>
<dbReference type="PANTHER" id="PTHR35340">
    <property type="entry name" value="PQQ ENZYME REPEAT PROTEIN-RELATED"/>
    <property type="match status" value="1"/>
</dbReference>
<keyword evidence="1" id="KW-1133">Transmembrane helix</keyword>
<accession>A0A5N6JN86</accession>
<dbReference type="InterPro" id="IPR053143">
    <property type="entry name" value="Arylsulfate_ST"/>
</dbReference>
<dbReference type="Pfam" id="PF14269">
    <property type="entry name" value="Arylsulfotran_2"/>
    <property type="match status" value="1"/>
</dbReference>
<protein>
    <recommendedName>
        <fullName evidence="4">Arylsulfotransferase</fullName>
    </recommendedName>
</protein>
<keyword evidence="1" id="KW-0812">Transmembrane</keyword>
<name>A0A5N6JN86_MONLA</name>
<dbReference type="AlphaFoldDB" id="A0A5N6JN86"/>
<evidence type="ECO:0008006" key="4">
    <source>
        <dbReference type="Google" id="ProtNLM"/>
    </source>
</evidence>
<dbReference type="InterPro" id="IPR039535">
    <property type="entry name" value="ASST-like"/>
</dbReference>
<keyword evidence="1" id="KW-0472">Membrane</keyword>
<sequence>MHISWESIYLYAFKVYLGSQLIQYPGYHGIERPAYHDAAFDAGSYGEYPVHNYMSTDIVSPRLNILRASSLCRNDLYWVFSPRGKSVSEPGAMILDSAGNLVWFKGGYDQVYNLQVQEYWGEKYLTFWAGTDAVQGHGAGIYYMLDKHYREVHKVIAANGLAGDLHDFTITENGTALITIYDVVVANLSYVGIPQGYVWDCVIQEIDLATGELVFEWRAADHYPISDTLRDLPDGNGGVNSAFDFFHINSIDKDSKGNFLISSRYFHSITYLNGTTGDIIWILGGKKNMFTDLSGGRATNFAYQHDARWRHNRTAISLFDNGGDDGHPGNATRGLLLALDEVHMTAKIIREYMNPTEIHSVSQGNLQMLDDGHAIVGYGNTGAFTEYSTNGTAICDVHFGPQSRFGEGEVQSYRTFKFEWHGWPITDPDVRILTNGEDWLSFYVSWNGATEVQKWLLQGADSAEAKEEEWKTLDYADKTSFETEFEIPHLYPRYLRVKGIGSLNNVTGEEELLGMSGIYNTNTSMQIWSLKPVRLEGSSSWPLLTLIAFAGVTGLVVGIREAMIWRRKKNGLALLRWRPRGLGVPLLSG</sequence>
<evidence type="ECO:0000256" key="1">
    <source>
        <dbReference type="SAM" id="Phobius"/>
    </source>
</evidence>
<dbReference type="PANTHER" id="PTHR35340:SF5">
    <property type="entry name" value="ASST-DOMAIN-CONTAINING PROTEIN"/>
    <property type="match status" value="1"/>
</dbReference>
<dbReference type="OrthoDB" id="5427350at2759"/>
<evidence type="ECO:0000313" key="3">
    <source>
        <dbReference type="Proteomes" id="UP000326757"/>
    </source>
</evidence>